<protein>
    <recommendedName>
        <fullName evidence="2">histidine kinase</fullName>
        <ecNumber evidence="2">2.7.13.3</ecNumber>
    </recommendedName>
</protein>
<reference evidence="6" key="1">
    <citation type="journal article" date="2019" name="Genome Announc.">
        <title>Draft Genome Sequence of Pseudoalteromonas piscicida Strain 36Y ROTHPW, an Hypersaline Seawater Isolate from the South Coast of Sonora, Mexico.</title>
        <authorList>
            <person name="Sanchez-Diaz R."/>
            <person name="Molina-Garza Z.J."/>
            <person name="Cruz-Suarez L.E."/>
            <person name="Selvin J."/>
            <person name="Kiran G.S."/>
            <person name="Ibarra-Gamez J.C."/>
            <person name="Gomez-Gil B."/>
            <person name="Galaviz-Silva L."/>
        </authorList>
    </citation>
    <scope>NUCLEOTIDE SEQUENCE [LARGE SCALE GENOMIC DNA]</scope>
    <source>
        <strain evidence="6">36Y_RITHPW</strain>
    </source>
</reference>
<evidence type="ECO:0000256" key="1">
    <source>
        <dbReference type="ARBA" id="ARBA00000085"/>
    </source>
</evidence>
<dbReference type="PROSITE" id="PS50109">
    <property type="entry name" value="HIS_KIN"/>
    <property type="match status" value="1"/>
</dbReference>
<keyword evidence="3" id="KW-1133">Transmembrane helix</keyword>
<dbReference type="GO" id="GO:0005886">
    <property type="term" value="C:plasma membrane"/>
    <property type="evidence" value="ECO:0007669"/>
    <property type="project" value="TreeGrafter"/>
</dbReference>
<dbReference type="SUPFAM" id="SSF55874">
    <property type="entry name" value="ATPase domain of HSP90 chaperone/DNA topoisomerase II/histidine kinase"/>
    <property type="match status" value="1"/>
</dbReference>
<evidence type="ECO:0000256" key="2">
    <source>
        <dbReference type="ARBA" id="ARBA00012438"/>
    </source>
</evidence>
<dbReference type="PANTHER" id="PTHR45569">
    <property type="entry name" value="SENSOR PROTEIN KDPD"/>
    <property type="match status" value="1"/>
</dbReference>
<evidence type="ECO:0000259" key="4">
    <source>
        <dbReference type="PROSITE" id="PS50109"/>
    </source>
</evidence>
<evidence type="ECO:0000313" key="5">
    <source>
        <dbReference type="EMBL" id="PCK33180.1"/>
    </source>
</evidence>
<keyword evidence="5" id="KW-0418">Kinase</keyword>
<dbReference type="PANTHER" id="PTHR45569:SF1">
    <property type="entry name" value="SENSOR PROTEIN KDPD"/>
    <property type="match status" value="1"/>
</dbReference>
<dbReference type="InterPro" id="IPR004358">
    <property type="entry name" value="Sig_transdc_His_kin-like_C"/>
</dbReference>
<feature type="transmembrane region" description="Helical" evidence="3">
    <location>
        <begin position="39"/>
        <end position="59"/>
    </location>
</feature>
<dbReference type="EMBL" id="NKHF01000013">
    <property type="protein sequence ID" value="PCK33180.1"/>
    <property type="molecule type" value="Genomic_DNA"/>
</dbReference>
<proteinExistence type="predicted"/>
<dbReference type="EC" id="2.7.13.3" evidence="2"/>
<comment type="catalytic activity">
    <reaction evidence="1">
        <text>ATP + protein L-histidine = ADP + protein N-phospho-L-histidine.</text>
        <dbReference type="EC" id="2.7.13.3"/>
    </reaction>
</comment>
<dbReference type="OrthoDB" id="1931120at2"/>
<evidence type="ECO:0000313" key="6">
    <source>
        <dbReference type="Proteomes" id="UP000228621"/>
    </source>
</evidence>
<dbReference type="Proteomes" id="UP000228621">
    <property type="component" value="Unassembled WGS sequence"/>
</dbReference>
<evidence type="ECO:0000256" key="3">
    <source>
        <dbReference type="SAM" id="Phobius"/>
    </source>
</evidence>
<dbReference type="InterPro" id="IPR005467">
    <property type="entry name" value="His_kinase_dom"/>
</dbReference>
<dbReference type="SMART" id="SM00387">
    <property type="entry name" value="HATPase_c"/>
    <property type="match status" value="1"/>
</dbReference>
<feature type="domain" description="Histidine kinase" evidence="4">
    <location>
        <begin position="224"/>
        <end position="422"/>
    </location>
</feature>
<name>A0A2A5JUU9_PSEO7</name>
<dbReference type="InterPro" id="IPR052023">
    <property type="entry name" value="Histidine_kinase_KdpD"/>
</dbReference>
<keyword evidence="3" id="KW-0812">Transmembrane</keyword>
<keyword evidence="6" id="KW-1185">Reference proteome</keyword>
<keyword evidence="3" id="KW-0472">Membrane</keyword>
<sequence>MAKLVSLEQKLWLGFAVPLTTLVLLVVGIIFYFELTFLSAMTLFIGVLMPSLLALHYSYKKVMLVLDNLAVQLDSITNEELSVWQLATYHRGRVAALKAEVKSAVERLKQRRQEYGQNEAFVFNFISELTLPILVLDAHQHVYFANRAMSAVYPEGTLHGLHASALSLSYVDKQWQLQQQSARYSIVSHPLYRGQRVYQLLVFFSVEQTLRDNEKQVWQKLLSVLNHEVCNSLTPVYSMAQSLRQDRDVIPLETQHTMLGVIESRAAHLQQFVANYAQIAQLPPVEMQAVEVESLVTRWRTLFPKVVINVHSSGVIYCDEPQLTQAMINLVNNAEQANQSSKRQGIRLTIQRAQDWLLCLEDNGGGIDNLANLFVPFYSTKPNGSGIGLVMSREIIRNQQGELRLSNLANNQGARAEITLPV</sequence>
<accession>A0A2A5JUU9</accession>
<dbReference type="Gene3D" id="3.30.565.10">
    <property type="entry name" value="Histidine kinase-like ATPase, C-terminal domain"/>
    <property type="match status" value="1"/>
</dbReference>
<comment type="caution">
    <text evidence="5">The sequence shown here is derived from an EMBL/GenBank/DDBJ whole genome shotgun (WGS) entry which is preliminary data.</text>
</comment>
<dbReference type="GO" id="GO:0000155">
    <property type="term" value="F:phosphorelay sensor kinase activity"/>
    <property type="evidence" value="ECO:0007669"/>
    <property type="project" value="TreeGrafter"/>
</dbReference>
<dbReference type="Pfam" id="PF02518">
    <property type="entry name" value="HATPase_c"/>
    <property type="match status" value="1"/>
</dbReference>
<feature type="transmembrane region" description="Helical" evidence="3">
    <location>
        <begin position="12"/>
        <end position="33"/>
    </location>
</feature>
<dbReference type="InterPro" id="IPR003594">
    <property type="entry name" value="HATPase_dom"/>
</dbReference>
<dbReference type="AlphaFoldDB" id="A0A2A5JUU9"/>
<organism evidence="5 6">
    <name type="scientific">Pseudoalteromonas piscicida</name>
    <dbReference type="NCBI Taxonomy" id="43662"/>
    <lineage>
        <taxon>Bacteria</taxon>
        <taxon>Pseudomonadati</taxon>
        <taxon>Pseudomonadota</taxon>
        <taxon>Gammaproteobacteria</taxon>
        <taxon>Alteromonadales</taxon>
        <taxon>Pseudoalteromonadaceae</taxon>
        <taxon>Pseudoalteromonas</taxon>
    </lineage>
</organism>
<dbReference type="RefSeq" id="WP_099640684.1">
    <property type="nucleotide sequence ID" value="NZ_NKHF01000013.1"/>
</dbReference>
<dbReference type="PRINTS" id="PR00344">
    <property type="entry name" value="BCTRLSENSOR"/>
</dbReference>
<gene>
    <name evidence="5" type="ORF">CEX98_03185</name>
</gene>
<keyword evidence="5" id="KW-0808">Transferase</keyword>
<dbReference type="InterPro" id="IPR036890">
    <property type="entry name" value="HATPase_C_sf"/>
</dbReference>